<organism evidence="1 2">
    <name type="scientific">Vibrio penaeicida</name>
    <dbReference type="NCBI Taxonomy" id="104609"/>
    <lineage>
        <taxon>Bacteria</taxon>
        <taxon>Pseudomonadati</taxon>
        <taxon>Pseudomonadota</taxon>
        <taxon>Gammaproteobacteria</taxon>
        <taxon>Vibrionales</taxon>
        <taxon>Vibrionaceae</taxon>
        <taxon>Vibrio</taxon>
    </lineage>
</organism>
<dbReference type="RefSeq" id="WP_126610064.1">
    <property type="nucleotide sequence ID" value="NZ_AP025144.1"/>
</dbReference>
<dbReference type="AlphaFoldDB" id="A0AAV5NSR7"/>
<keyword evidence="2" id="KW-1185">Reference proteome</keyword>
<evidence type="ECO:0000313" key="1">
    <source>
        <dbReference type="EMBL" id="GLQ73051.1"/>
    </source>
</evidence>
<name>A0AAV5NSR7_9VIBR</name>
<dbReference type="Proteomes" id="UP001156690">
    <property type="component" value="Unassembled WGS sequence"/>
</dbReference>
<comment type="caution">
    <text evidence="1">The sequence shown here is derived from an EMBL/GenBank/DDBJ whole genome shotgun (WGS) entry which is preliminary data.</text>
</comment>
<gene>
    <name evidence="1" type="ORF">GCM10007932_24110</name>
</gene>
<evidence type="ECO:0000313" key="2">
    <source>
        <dbReference type="Proteomes" id="UP001156690"/>
    </source>
</evidence>
<dbReference type="EMBL" id="BSNX01000028">
    <property type="protein sequence ID" value="GLQ73051.1"/>
    <property type="molecule type" value="Genomic_DNA"/>
</dbReference>
<accession>A0AAV5NSR7</accession>
<protein>
    <submittedName>
        <fullName evidence="1">Uncharacterized protein</fullName>
    </submittedName>
</protein>
<reference evidence="2" key="1">
    <citation type="journal article" date="2019" name="Int. J. Syst. Evol. Microbiol.">
        <title>The Global Catalogue of Microorganisms (GCM) 10K type strain sequencing project: providing services to taxonomists for standard genome sequencing and annotation.</title>
        <authorList>
            <consortium name="The Broad Institute Genomics Platform"/>
            <consortium name="The Broad Institute Genome Sequencing Center for Infectious Disease"/>
            <person name="Wu L."/>
            <person name="Ma J."/>
        </authorList>
    </citation>
    <scope>NUCLEOTIDE SEQUENCE [LARGE SCALE GENOMIC DNA]</scope>
    <source>
        <strain evidence="2">NBRC 15640</strain>
    </source>
</reference>
<proteinExistence type="predicted"/>
<sequence>MKTPDGKALYSREQIKERVDFDIAWLRTLWFDGIHSVDHVIDYYEEVKARTKYNEEKFGPPELIKNLSFNEVNFGTQNDPSLLYIGLQETCYSNLGCKYLEHQAIYVLLEMGIFTPPENQPFYKSHLWNHAHFNVKPTLIKRVNFD</sequence>